<evidence type="ECO:0000256" key="1">
    <source>
        <dbReference type="ARBA" id="ARBA00000316"/>
    </source>
</evidence>
<dbReference type="InterPro" id="IPR001608">
    <property type="entry name" value="Ala_racemase_N"/>
</dbReference>
<dbReference type="Gene3D" id="2.40.37.10">
    <property type="entry name" value="Lyase, Ornithine Decarboxylase, Chain A, domain 1"/>
    <property type="match status" value="1"/>
</dbReference>
<evidence type="ECO:0000256" key="8">
    <source>
        <dbReference type="PIRSR" id="PIRSR600821-50"/>
    </source>
</evidence>
<comment type="catalytic activity">
    <reaction evidence="1 7">
        <text>L-alanine = D-alanine</text>
        <dbReference type="Rhea" id="RHEA:20249"/>
        <dbReference type="ChEBI" id="CHEBI:57416"/>
        <dbReference type="ChEBI" id="CHEBI:57972"/>
        <dbReference type="EC" id="5.1.1.1"/>
    </reaction>
</comment>
<gene>
    <name evidence="11" type="ORF">DFR49_2823</name>
</gene>
<dbReference type="GO" id="GO:0008784">
    <property type="term" value="F:alanine racemase activity"/>
    <property type="evidence" value="ECO:0007669"/>
    <property type="project" value="UniProtKB-UniRule"/>
</dbReference>
<evidence type="ECO:0000313" key="11">
    <source>
        <dbReference type="EMBL" id="RIA44577.1"/>
    </source>
</evidence>
<dbReference type="Pfam" id="PF01168">
    <property type="entry name" value="Ala_racemase_N"/>
    <property type="match status" value="1"/>
</dbReference>
<sequence length="376" mass="39138">MKTTSDSRVRAAGAVLRIDLNALVENYRILQRQTGAAEVGAVVKADAYGLGAIPVADALAGAGCRHFFVAHLGEAIALRDGLDGGQPIYVLNGLQPGAEAVAAAAGVVPVLNSLDQMARWAAQAREHGAVLPAVLQVDSGMGRLGLSPEETDQLVAEPDRLEGIALQLVMSHLACGDTPDAEANAQQYARFTDLASRFPGVRRSLDNSGGAFLGRNHFDLVRAGIALYGGAPHVGRPNPMRAVVSLDAHIIQVRDLPAGAGVGYGLTSVAEAPRRIATIGVGYADGWPRCVSNRGSAYIGGRRVPVAGRVSMDSMTLDVTGIEENLLQPGAPVELLGPHQGIDHAAADADTIAYEILTQLGARYARDYLPAGSTPV</sequence>
<feature type="active site" description="Proton acceptor; specific for L-alanine" evidence="7">
    <location>
        <position position="264"/>
    </location>
</feature>
<dbReference type="PANTHER" id="PTHR30511">
    <property type="entry name" value="ALANINE RACEMASE"/>
    <property type="match status" value="1"/>
</dbReference>
<evidence type="ECO:0000259" key="10">
    <source>
        <dbReference type="SMART" id="SM01005"/>
    </source>
</evidence>
<evidence type="ECO:0000313" key="12">
    <source>
        <dbReference type="Proteomes" id="UP000266568"/>
    </source>
</evidence>
<feature type="binding site" evidence="7 9">
    <location>
        <position position="312"/>
    </location>
    <ligand>
        <name>substrate</name>
    </ligand>
</feature>
<name>A0A397PBT4_9SPHN</name>
<proteinExistence type="inferred from homology"/>
<dbReference type="SMART" id="SM01005">
    <property type="entry name" value="Ala_racemase_C"/>
    <property type="match status" value="1"/>
</dbReference>
<dbReference type="PROSITE" id="PS00395">
    <property type="entry name" value="ALANINE_RACEMASE"/>
    <property type="match status" value="1"/>
</dbReference>
<keyword evidence="6 7" id="KW-0413">Isomerase</keyword>
<comment type="function">
    <text evidence="7">Catalyzes the interconversion of L-alanine and D-alanine. May also act on other amino acids.</text>
</comment>
<comment type="caution">
    <text evidence="11">The sequence shown here is derived from an EMBL/GenBank/DDBJ whole genome shotgun (WGS) entry which is preliminary data.</text>
</comment>
<dbReference type="PRINTS" id="PR00992">
    <property type="entry name" value="ALARACEMASE"/>
</dbReference>
<evidence type="ECO:0000256" key="4">
    <source>
        <dbReference type="ARBA" id="ARBA00013089"/>
    </source>
</evidence>
<dbReference type="HAMAP" id="MF_01201">
    <property type="entry name" value="Ala_racemase"/>
    <property type="match status" value="1"/>
</dbReference>
<comment type="pathway">
    <text evidence="7">Amino-acid biosynthesis; D-alanine biosynthesis; D-alanine from L-alanine: step 1/1.</text>
</comment>
<feature type="binding site" evidence="7 9">
    <location>
        <position position="143"/>
    </location>
    <ligand>
        <name>substrate</name>
    </ligand>
</feature>
<dbReference type="RefSeq" id="WP_119036213.1">
    <property type="nucleotide sequence ID" value="NZ_QXDC01000003.1"/>
</dbReference>
<dbReference type="Gene3D" id="3.20.20.10">
    <property type="entry name" value="Alanine racemase"/>
    <property type="match status" value="1"/>
</dbReference>
<comment type="similarity">
    <text evidence="3 7">Belongs to the alanine racemase family.</text>
</comment>
<feature type="active site" description="Proton acceptor; specific for D-alanine" evidence="7">
    <location>
        <position position="44"/>
    </location>
</feature>
<dbReference type="SUPFAM" id="SSF51419">
    <property type="entry name" value="PLP-binding barrel"/>
    <property type="match status" value="1"/>
</dbReference>
<feature type="domain" description="Alanine racemase C-terminal" evidence="10">
    <location>
        <begin position="243"/>
        <end position="369"/>
    </location>
</feature>
<evidence type="ECO:0000256" key="2">
    <source>
        <dbReference type="ARBA" id="ARBA00001933"/>
    </source>
</evidence>
<accession>A0A397PBT4</accession>
<dbReference type="Pfam" id="PF00842">
    <property type="entry name" value="Ala_racemase_C"/>
    <property type="match status" value="1"/>
</dbReference>
<dbReference type="PANTHER" id="PTHR30511:SF0">
    <property type="entry name" value="ALANINE RACEMASE, CATABOLIC-RELATED"/>
    <property type="match status" value="1"/>
</dbReference>
<dbReference type="InterPro" id="IPR029066">
    <property type="entry name" value="PLP-binding_barrel"/>
</dbReference>
<dbReference type="EMBL" id="QXDC01000003">
    <property type="protein sequence ID" value="RIA44577.1"/>
    <property type="molecule type" value="Genomic_DNA"/>
</dbReference>
<dbReference type="EC" id="5.1.1.1" evidence="4 7"/>
<dbReference type="InterPro" id="IPR000821">
    <property type="entry name" value="Ala_racemase"/>
</dbReference>
<dbReference type="AlphaFoldDB" id="A0A397PBT4"/>
<dbReference type="GO" id="GO:0030632">
    <property type="term" value="P:D-alanine biosynthetic process"/>
    <property type="evidence" value="ECO:0007669"/>
    <property type="project" value="UniProtKB-UniRule"/>
</dbReference>
<evidence type="ECO:0000256" key="7">
    <source>
        <dbReference type="HAMAP-Rule" id="MF_01201"/>
    </source>
</evidence>
<dbReference type="SUPFAM" id="SSF50621">
    <property type="entry name" value="Alanine racemase C-terminal domain-like"/>
    <property type="match status" value="1"/>
</dbReference>
<reference evidence="11 12" key="1">
    <citation type="submission" date="2018-08" db="EMBL/GenBank/DDBJ databases">
        <title>Genomic Encyclopedia of Type Strains, Phase IV (KMG-IV): sequencing the most valuable type-strain genomes for metagenomic binning, comparative biology and taxonomic classification.</title>
        <authorList>
            <person name="Goeker M."/>
        </authorList>
    </citation>
    <scope>NUCLEOTIDE SEQUENCE [LARGE SCALE GENOMIC DNA]</scope>
    <source>
        <strain evidence="11 12">DSM 25527</strain>
    </source>
</reference>
<dbReference type="InterPro" id="IPR020622">
    <property type="entry name" value="Ala_racemase_pyridoxalP-BS"/>
</dbReference>
<organism evidence="11 12">
    <name type="scientific">Hephaestia caeni</name>
    <dbReference type="NCBI Taxonomy" id="645617"/>
    <lineage>
        <taxon>Bacteria</taxon>
        <taxon>Pseudomonadati</taxon>
        <taxon>Pseudomonadota</taxon>
        <taxon>Alphaproteobacteria</taxon>
        <taxon>Sphingomonadales</taxon>
        <taxon>Sphingomonadaceae</taxon>
        <taxon>Hephaestia</taxon>
    </lineage>
</organism>
<evidence type="ECO:0000256" key="3">
    <source>
        <dbReference type="ARBA" id="ARBA00007880"/>
    </source>
</evidence>
<dbReference type="UniPathway" id="UPA00042">
    <property type="reaction ID" value="UER00497"/>
</dbReference>
<evidence type="ECO:0000256" key="6">
    <source>
        <dbReference type="ARBA" id="ARBA00023235"/>
    </source>
</evidence>
<dbReference type="InterPro" id="IPR009006">
    <property type="entry name" value="Ala_racemase/Decarboxylase_C"/>
</dbReference>
<protein>
    <recommendedName>
        <fullName evidence="4 7">Alanine racemase</fullName>
        <ecNumber evidence="4 7">5.1.1.1</ecNumber>
    </recommendedName>
</protein>
<dbReference type="GO" id="GO:0030170">
    <property type="term" value="F:pyridoxal phosphate binding"/>
    <property type="evidence" value="ECO:0007669"/>
    <property type="project" value="UniProtKB-UniRule"/>
</dbReference>
<keyword evidence="5 7" id="KW-0663">Pyridoxal phosphate</keyword>
<dbReference type="InterPro" id="IPR011079">
    <property type="entry name" value="Ala_racemase_C"/>
</dbReference>
<dbReference type="OrthoDB" id="9813814at2"/>
<comment type="cofactor">
    <cofactor evidence="2 7 8">
        <name>pyridoxal 5'-phosphate</name>
        <dbReference type="ChEBI" id="CHEBI:597326"/>
    </cofactor>
</comment>
<dbReference type="Proteomes" id="UP000266568">
    <property type="component" value="Unassembled WGS sequence"/>
</dbReference>
<evidence type="ECO:0000256" key="5">
    <source>
        <dbReference type="ARBA" id="ARBA00022898"/>
    </source>
</evidence>
<evidence type="ECO:0000256" key="9">
    <source>
        <dbReference type="PIRSR" id="PIRSR600821-52"/>
    </source>
</evidence>
<dbReference type="NCBIfam" id="TIGR00492">
    <property type="entry name" value="alr"/>
    <property type="match status" value="1"/>
</dbReference>
<dbReference type="CDD" id="cd00430">
    <property type="entry name" value="PLPDE_III_AR"/>
    <property type="match status" value="1"/>
</dbReference>
<keyword evidence="12" id="KW-1185">Reference proteome</keyword>
<dbReference type="GO" id="GO:0005829">
    <property type="term" value="C:cytosol"/>
    <property type="evidence" value="ECO:0007669"/>
    <property type="project" value="TreeGrafter"/>
</dbReference>
<feature type="modified residue" description="N6-(pyridoxal phosphate)lysine" evidence="7 8">
    <location>
        <position position="44"/>
    </location>
</feature>